<gene>
    <name evidence="1" type="ORF">ABG768_027025</name>
</gene>
<dbReference type="Gene3D" id="3.30.740.10">
    <property type="entry name" value="Protein Inhibitor Of Neuronal Nitric Oxide Synthase"/>
    <property type="match status" value="1"/>
</dbReference>
<accession>A0AAW2ADL9</accession>
<dbReference type="GO" id="GO:0007017">
    <property type="term" value="P:microtubule-based process"/>
    <property type="evidence" value="ECO:0007669"/>
    <property type="project" value="InterPro"/>
</dbReference>
<dbReference type="AlphaFoldDB" id="A0AAW2ADL9"/>
<organism evidence="1 2">
    <name type="scientific">Culter alburnus</name>
    <name type="common">Topmouth culter</name>
    <dbReference type="NCBI Taxonomy" id="194366"/>
    <lineage>
        <taxon>Eukaryota</taxon>
        <taxon>Metazoa</taxon>
        <taxon>Chordata</taxon>
        <taxon>Craniata</taxon>
        <taxon>Vertebrata</taxon>
        <taxon>Euteleostomi</taxon>
        <taxon>Actinopterygii</taxon>
        <taxon>Neopterygii</taxon>
        <taxon>Teleostei</taxon>
        <taxon>Ostariophysi</taxon>
        <taxon>Cypriniformes</taxon>
        <taxon>Xenocyprididae</taxon>
        <taxon>Xenocypridinae</taxon>
        <taxon>Culter</taxon>
    </lineage>
</organism>
<evidence type="ECO:0000313" key="1">
    <source>
        <dbReference type="EMBL" id="KAK9971133.1"/>
    </source>
</evidence>
<dbReference type="EMBL" id="JAWDJR010000008">
    <property type="protein sequence ID" value="KAK9971133.1"/>
    <property type="molecule type" value="Genomic_DNA"/>
</dbReference>
<dbReference type="Proteomes" id="UP001479290">
    <property type="component" value="Unassembled WGS sequence"/>
</dbReference>
<reference evidence="1 2" key="1">
    <citation type="submission" date="2024-05" db="EMBL/GenBank/DDBJ databases">
        <title>A high-quality chromosomal-level genome assembly of Topmouth culter (Culter alburnus).</title>
        <authorList>
            <person name="Zhao H."/>
        </authorList>
    </citation>
    <scope>NUCLEOTIDE SEQUENCE [LARGE SCALE GENOMIC DNA]</scope>
    <source>
        <strain evidence="1">CATC2023</strain>
        <tissue evidence="1">Muscle</tissue>
    </source>
</reference>
<name>A0AAW2ADL9_CULAL</name>
<sequence>MLKTSIEVYNSDISDEMQDEALQVALLAVNMYTEDNDIAVYMVKELDGGD</sequence>
<dbReference type="SUPFAM" id="SSF54648">
    <property type="entry name" value="DLC"/>
    <property type="match status" value="1"/>
</dbReference>
<comment type="caution">
    <text evidence="1">The sequence shown here is derived from an EMBL/GenBank/DDBJ whole genome shotgun (WGS) entry which is preliminary data.</text>
</comment>
<keyword evidence="2" id="KW-1185">Reference proteome</keyword>
<dbReference type="InterPro" id="IPR037177">
    <property type="entry name" value="DLC_sf"/>
</dbReference>
<evidence type="ECO:0000313" key="2">
    <source>
        <dbReference type="Proteomes" id="UP001479290"/>
    </source>
</evidence>
<protein>
    <submittedName>
        <fullName evidence="1">Uncharacterized protein</fullName>
    </submittedName>
</protein>
<dbReference type="GO" id="GO:0030286">
    <property type="term" value="C:dynein complex"/>
    <property type="evidence" value="ECO:0007669"/>
    <property type="project" value="InterPro"/>
</dbReference>
<proteinExistence type="predicted"/>